<dbReference type="PANTHER" id="PTHR23508:SF10">
    <property type="entry name" value="CARBOXYLIC ACID TRANSPORTER PROTEIN HOMOLOG"/>
    <property type="match status" value="1"/>
</dbReference>
<dbReference type="InterPro" id="IPR020846">
    <property type="entry name" value="MFS_dom"/>
</dbReference>
<name>A0A838L4K8_9SPHN</name>
<evidence type="ECO:0000313" key="7">
    <source>
        <dbReference type="EMBL" id="MBA2933512.1"/>
    </source>
</evidence>
<keyword evidence="2 5" id="KW-0812">Transmembrane</keyword>
<dbReference type="InterPro" id="IPR011701">
    <property type="entry name" value="MFS"/>
</dbReference>
<protein>
    <submittedName>
        <fullName evidence="7">MFS transporter</fullName>
    </submittedName>
</protein>
<keyword evidence="8" id="KW-1185">Reference proteome</keyword>
<feature type="domain" description="Major facilitator superfamily (MFS) profile" evidence="6">
    <location>
        <begin position="42"/>
        <end position="464"/>
    </location>
</feature>
<evidence type="ECO:0000256" key="5">
    <source>
        <dbReference type="SAM" id="Phobius"/>
    </source>
</evidence>
<gene>
    <name evidence="7" type="ORF">HZF05_05320</name>
</gene>
<feature type="transmembrane region" description="Helical" evidence="5">
    <location>
        <begin position="39"/>
        <end position="57"/>
    </location>
</feature>
<comment type="subcellular location">
    <subcellularLocation>
        <location evidence="1">Membrane</location>
        <topology evidence="1">Multi-pass membrane protein</topology>
    </subcellularLocation>
</comment>
<feature type="transmembrane region" description="Helical" evidence="5">
    <location>
        <begin position="369"/>
        <end position="396"/>
    </location>
</feature>
<organism evidence="7 8">
    <name type="scientific">Sphingomonas chungangi</name>
    <dbReference type="NCBI Taxonomy" id="2683589"/>
    <lineage>
        <taxon>Bacteria</taxon>
        <taxon>Pseudomonadati</taxon>
        <taxon>Pseudomonadota</taxon>
        <taxon>Alphaproteobacteria</taxon>
        <taxon>Sphingomonadales</taxon>
        <taxon>Sphingomonadaceae</taxon>
        <taxon>Sphingomonas</taxon>
    </lineage>
</organism>
<feature type="transmembrane region" description="Helical" evidence="5">
    <location>
        <begin position="77"/>
        <end position="96"/>
    </location>
</feature>
<dbReference type="Proteomes" id="UP000570166">
    <property type="component" value="Unassembled WGS sequence"/>
</dbReference>
<comment type="caution">
    <text evidence="7">The sequence shown here is derived from an EMBL/GenBank/DDBJ whole genome shotgun (WGS) entry which is preliminary data.</text>
</comment>
<dbReference type="InterPro" id="IPR036259">
    <property type="entry name" value="MFS_trans_sf"/>
</dbReference>
<dbReference type="GO" id="GO:0005886">
    <property type="term" value="C:plasma membrane"/>
    <property type="evidence" value="ECO:0007669"/>
    <property type="project" value="TreeGrafter"/>
</dbReference>
<dbReference type="EMBL" id="JACEIB010000003">
    <property type="protein sequence ID" value="MBA2933512.1"/>
    <property type="molecule type" value="Genomic_DNA"/>
</dbReference>
<evidence type="ECO:0000256" key="1">
    <source>
        <dbReference type="ARBA" id="ARBA00004141"/>
    </source>
</evidence>
<dbReference type="SUPFAM" id="SSF103473">
    <property type="entry name" value="MFS general substrate transporter"/>
    <property type="match status" value="1"/>
</dbReference>
<evidence type="ECO:0000256" key="4">
    <source>
        <dbReference type="ARBA" id="ARBA00023136"/>
    </source>
</evidence>
<evidence type="ECO:0000313" key="8">
    <source>
        <dbReference type="Proteomes" id="UP000570166"/>
    </source>
</evidence>
<dbReference type="PROSITE" id="PS50850">
    <property type="entry name" value="MFS"/>
    <property type="match status" value="1"/>
</dbReference>
<feature type="transmembrane region" description="Helical" evidence="5">
    <location>
        <begin position="194"/>
        <end position="216"/>
    </location>
</feature>
<dbReference type="GO" id="GO:0046943">
    <property type="term" value="F:carboxylic acid transmembrane transporter activity"/>
    <property type="evidence" value="ECO:0007669"/>
    <property type="project" value="TreeGrafter"/>
</dbReference>
<proteinExistence type="predicted"/>
<evidence type="ECO:0000256" key="2">
    <source>
        <dbReference type="ARBA" id="ARBA00022692"/>
    </source>
</evidence>
<feature type="transmembrane region" description="Helical" evidence="5">
    <location>
        <begin position="313"/>
        <end position="335"/>
    </location>
</feature>
<feature type="transmembrane region" description="Helical" evidence="5">
    <location>
        <begin position="108"/>
        <end position="128"/>
    </location>
</feature>
<feature type="transmembrane region" description="Helical" evidence="5">
    <location>
        <begin position="134"/>
        <end position="154"/>
    </location>
</feature>
<keyword evidence="4 5" id="KW-0472">Membrane</keyword>
<sequence>MSGTDLPDAWTTTSPAISRPAATVSIDDLVDGQAIHARMIVLLAVAALAMISDGYDLSAIGYVGPELVKAWHISREALAPMFMVGVAGLLVGAPALGTLGDRIGRKRALLISLMLLGCASLLSAAAGSLRVLTALRFVTGVGLGGVIPNAIAFVSEMVPKRVRGRFLVASSLGVAAGVACPGLVTAGLVPRFGWPVLMVIGGLIPLTVAALAAGATPESVKYLIGRPERADELLAIAGRIRPDLAITTVDDLRTPSVASGERTGRGSPRRLLAGKLAAATPLIWWLNAANQFASFFALTWLPTLLQSRGASTAAAGLGGSLYSLGGLASGLLLLFVVDGLGVMPMAAFFVVGAPAVAAIGLSLPTASHGLVLMLAGLCVTGNNIVMNAVLGIVYPTSIRSAGVGWTQATGRLGAMAAPLAGGLLLSLRCSEQQLLLAPAVALVAGGCASLALAFICYRTFGGTRLGEFAASPAPEIPGGTRRLPLTP</sequence>
<reference evidence="7 8" key="1">
    <citation type="submission" date="2020-07" db="EMBL/GenBank/DDBJ databases">
        <authorList>
            <person name="Sun Q."/>
        </authorList>
    </citation>
    <scope>NUCLEOTIDE SEQUENCE [LARGE SCALE GENOMIC DNA]</scope>
    <source>
        <strain evidence="7 8">CGMCC 1.13654</strain>
    </source>
</reference>
<dbReference type="Gene3D" id="1.20.1250.20">
    <property type="entry name" value="MFS general substrate transporter like domains"/>
    <property type="match status" value="1"/>
</dbReference>
<evidence type="ECO:0000259" key="6">
    <source>
        <dbReference type="PROSITE" id="PS50850"/>
    </source>
</evidence>
<feature type="transmembrane region" description="Helical" evidence="5">
    <location>
        <begin position="433"/>
        <end position="457"/>
    </location>
</feature>
<dbReference type="RefSeq" id="WP_160363336.1">
    <property type="nucleotide sequence ID" value="NZ_JACEIB010000003.1"/>
</dbReference>
<dbReference type="AlphaFoldDB" id="A0A838L4K8"/>
<keyword evidence="3 5" id="KW-1133">Transmembrane helix</keyword>
<dbReference type="PANTHER" id="PTHR23508">
    <property type="entry name" value="CARBOXYLIC ACID TRANSPORTER PROTEIN HOMOLOG"/>
    <property type="match status" value="1"/>
</dbReference>
<dbReference type="Pfam" id="PF07690">
    <property type="entry name" value="MFS_1"/>
    <property type="match status" value="1"/>
</dbReference>
<feature type="transmembrane region" description="Helical" evidence="5">
    <location>
        <begin position="342"/>
        <end position="363"/>
    </location>
</feature>
<feature type="transmembrane region" description="Helical" evidence="5">
    <location>
        <begin position="408"/>
        <end position="427"/>
    </location>
</feature>
<dbReference type="InterPro" id="IPR005829">
    <property type="entry name" value="Sugar_transporter_CS"/>
</dbReference>
<accession>A0A838L4K8</accession>
<evidence type="ECO:0000256" key="3">
    <source>
        <dbReference type="ARBA" id="ARBA00022989"/>
    </source>
</evidence>
<feature type="transmembrane region" description="Helical" evidence="5">
    <location>
        <begin position="166"/>
        <end position="188"/>
    </location>
</feature>
<dbReference type="PROSITE" id="PS00217">
    <property type="entry name" value="SUGAR_TRANSPORT_2"/>
    <property type="match status" value="1"/>
</dbReference>